<feature type="region of interest" description="Disordered" evidence="1">
    <location>
        <begin position="1"/>
        <end position="20"/>
    </location>
</feature>
<dbReference type="Pfam" id="PF01814">
    <property type="entry name" value="Hemerythrin"/>
    <property type="match status" value="1"/>
</dbReference>
<comment type="caution">
    <text evidence="3">The sequence shown here is derived from an EMBL/GenBank/DDBJ whole genome shotgun (WGS) entry which is preliminary data.</text>
</comment>
<dbReference type="Gene3D" id="1.20.120.520">
    <property type="entry name" value="nmb1532 protein domain like"/>
    <property type="match status" value="1"/>
</dbReference>
<dbReference type="EMBL" id="JAXIVS010000007">
    <property type="protein sequence ID" value="MDY7228841.1"/>
    <property type="molecule type" value="Genomic_DNA"/>
</dbReference>
<feature type="compositionally biased region" description="Pro residues" evidence="1">
    <location>
        <begin position="1"/>
        <end position="10"/>
    </location>
</feature>
<evidence type="ECO:0000256" key="1">
    <source>
        <dbReference type="SAM" id="MobiDB-lite"/>
    </source>
</evidence>
<gene>
    <name evidence="3" type="ORF">SYV04_20625</name>
</gene>
<evidence type="ECO:0000259" key="2">
    <source>
        <dbReference type="Pfam" id="PF01814"/>
    </source>
</evidence>
<organism evidence="3 4">
    <name type="scientific">Hyalangium rubrum</name>
    <dbReference type="NCBI Taxonomy" id="3103134"/>
    <lineage>
        <taxon>Bacteria</taxon>
        <taxon>Pseudomonadati</taxon>
        <taxon>Myxococcota</taxon>
        <taxon>Myxococcia</taxon>
        <taxon>Myxococcales</taxon>
        <taxon>Cystobacterineae</taxon>
        <taxon>Archangiaceae</taxon>
        <taxon>Hyalangium</taxon>
    </lineage>
</organism>
<reference evidence="3 4" key="1">
    <citation type="submission" date="2023-12" db="EMBL/GenBank/DDBJ databases">
        <title>the genome sequence of Hyalangium sp. s54d21.</title>
        <authorList>
            <person name="Zhang X."/>
        </authorList>
    </citation>
    <scope>NUCLEOTIDE SEQUENCE [LARGE SCALE GENOMIC DNA]</scope>
    <source>
        <strain evidence="4">s54d21</strain>
    </source>
</reference>
<protein>
    <submittedName>
        <fullName evidence="3">Hemerythrin domain-containing protein</fullName>
    </submittedName>
</protein>
<evidence type="ECO:0000313" key="4">
    <source>
        <dbReference type="Proteomes" id="UP001291309"/>
    </source>
</evidence>
<keyword evidence="4" id="KW-1185">Reference proteome</keyword>
<dbReference type="RefSeq" id="WP_321547570.1">
    <property type="nucleotide sequence ID" value="NZ_JAXIVS010000007.1"/>
</dbReference>
<dbReference type="Proteomes" id="UP001291309">
    <property type="component" value="Unassembled WGS sequence"/>
</dbReference>
<sequence>MRMSSPPPSPAKSQNTPDPLQLLLESHQQMRKFAALAAQLGKARGKQPAELSEAASQIIRYFTLGMPMHAEDEDYSLAPRLFDVTLPPEVIKGLWEMARQHEDLERAVDELLPAWVAVRDTPERHRELAAYLTLGGRQLMSQVEEHLSMEEQRLFPLIRERLDEETLAVIAMEILDRRGQLA</sequence>
<evidence type="ECO:0000313" key="3">
    <source>
        <dbReference type="EMBL" id="MDY7228841.1"/>
    </source>
</evidence>
<proteinExistence type="predicted"/>
<accession>A0ABU5H6F7</accession>
<feature type="domain" description="Hemerythrin-like" evidence="2">
    <location>
        <begin position="19"/>
        <end position="158"/>
    </location>
</feature>
<name>A0ABU5H6F7_9BACT</name>
<dbReference type="InterPro" id="IPR012312">
    <property type="entry name" value="Hemerythrin-like"/>
</dbReference>